<organism evidence="10 11">
    <name type="scientific">Lentzea guizhouensis</name>
    <dbReference type="NCBI Taxonomy" id="1586287"/>
    <lineage>
        <taxon>Bacteria</taxon>
        <taxon>Bacillati</taxon>
        <taxon>Actinomycetota</taxon>
        <taxon>Actinomycetes</taxon>
        <taxon>Pseudonocardiales</taxon>
        <taxon>Pseudonocardiaceae</taxon>
        <taxon>Lentzea</taxon>
    </lineage>
</organism>
<keyword evidence="5 8" id="KW-0812">Transmembrane</keyword>
<feature type="transmembrane region" description="Helical" evidence="8">
    <location>
        <begin position="227"/>
        <end position="246"/>
    </location>
</feature>
<feature type="transmembrane region" description="Helical" evidence="8">
    <location>
        <begin position="153"/>
        <end position="179"/>
    </location>
</feature>
<dbReference type="SUPFAM" id="SSF103473">
    <property type="entry name" value="MFS general substrate transporter"/>
    <property type="match status" value="1"/>
</dbReference>
<proteinExistence type="inferred from homology"/>
<dbReference type="Pfam" id="PF07690">
    <property type="entry name" value="MFS_1"/>
    <property type="match status" value="1"/>
</dbReference>
<keyword evidence="7 8" id="KW-0472">Membrane</keyword>
<feature type="transmembrane region" description="Helical" evidence="8">
    <location>
        <begin position="120"/>
        <end position="141"/>
    </location>
</feature>
<evidence type="ECO:0000256" key="7">
    <source>
        <dbReference type="ARBA" id="ARBA00023136"/>
    </source>
</evidence>
<dbReference type="InterPro" id="IPR004812">
    <property type="entry name" value="Efflux_drug-R_Bcr/CmlA"/>
</dbReference>
<dbReference type="PANTHER" id="PTHR23502:SF132">
    <property type="entry name" value="POLYAMINE TRANSPORTER 2-RELATED"/>
    <property type="match status" value="1"/>
</dbReference>
<keyword evidence="6 8" id="KW-1133">Transmembrane helix</keyword>
<keyword evidence="4" id="KW-1003">Cell membrane</keyword>
<comment type="subcellular location">
    <subcellularLocation>
        <location evidence="1">Cell membrane</location>
        <topology evidence="1">Multi-pass membrane protein</topology>
    </subcellularLocation>
</comment>
<dbReference type="CDD" id="cd17320">
    <property type="entry name" value="MFS_MdfA_MDR_like"/>
    <property type="match status" value="1"/>
</dbReference>
<feature type="transmembrane region" description="Helical" evidence="8">
    <location>
        <begin position="95"/>
        <end position="114"/>
    </location>
</feature>
<dbReference type="STRING" id="1586287.BBK82_30240"/>
<dbReference type="GO" id="GO:1990961">
    <property type="term" value="P:xenobiotic detoxification by transmembrane export across the plasma membrane"/>
    <property type="evidence" value="ECO:0007669"/>
    <property type="project" value="InterPro"/>
</dbReference>
<evidence type="ECO:0000313" key="11">
    <source>
        <dbReference type="Proteomes" id="UP000093053"/>
    </source>
</evidence>
<dbReference type="GO" id="GO:0042910">
    <property type="term" value="F:xenobiotic transmembrane transporter activity"/>
    <property type="evidence" value="ECO:0007669"/>
    <property type="project" value="InterPro"/>
</dbReference>
<evidence type="ECO:0000256" key="8">
    <source>
        <dbReference type="SAM" id="Phobius"/>
    </source>
</evidence>
<protein>
    <submittedName>
        <fullName evidence="10">Bcr/CflA family drug resistance efflux transporter</fullName>
    </submittedName>
</protein>
<evidence type="ECO:0000259" key="9">
    <source>
        <dbReference type="PROSITE" id="PS50850"/>
    </source>
</evidence>
<dbReference type="OrthoDB" id="9814303at2"/>
<feature type="transmembrane region" description="Helical" evidence="8">
    <location>
        <begin position="321"/>
        <end position="345"/>
    </location>
</feature>
<dbReference type="AlphaFoldDB" id="A0A1B2HPP2"/>
<keyword evidence="3" id="KW-0813">Transport</keyword>
<dbReference type="Gene3D" id="1.20.1720.10">
    <property type="entry name" value="Multidrug resistance protein D"/>
    <property type="match status" value="1"/>
</dbReference>
<name>A0A1B2HPP2_9PSEU</name>
<evidence type="ECO:0000256" key="3">
    <source>
        <dbReference type="ARBA" id="ARBA00022448"/>
    </source>
</evidence>
<reference evidence="10 11" key="1">
    <citation type="submission" date="2016-07" db="EMBL/GenBank/DDBJ databases">
        <title>Complete genome sequence of the Lentzea guizhouensis DHS C013.</title>
        <authorList>
            <person name="Cao C."/>
        </authorList>
    </citation>
    <scope>NUCLEOTIDE SEQUENCE [LARGE SCALE GENOMIC DNA]</scope>
    <source>
        <strain evidence="10 11">DHS C013</strain>
    </source>
</reference>
<feature type="transmembrane region" description="Helical" evidence="8">
    <location>
        <begin position="357"/>
        <end position="376"/>
    </location>
</feature>
<evidence type="ECO:0000256" key="4">
    <source>
        <dbReference type="ARBA" id="ARBA00022475"/>
    </source>
</evidence>
<evidence type="ECO:0000256" key="6">
    <source>
        <dbReference type="ARBA" id="ARBA00022989"/>
    </source>
</evidence>
<evidence type="ECO:0000256" key="1">
    <source>
        <dbReference type="ARBA" id="ARBA00004651"/>
    </source>
</evidence>
<feature type="transmembrane region" description="Helical" evidence="8">
    <location>
        <begin position="29"/>
        <end position="51"/>
    </location>
</feature>
<evidence type="ECO:0000313" key="10">
    <source>
        <dbReference type="EMBL" id="ANZ39689.1"/>
    </source>
</evidence>
<keyword evidence="11" id="KW-1185">Reference proteome</keyword>
<accession>A0A1B2HPP2</accession>
<feature type="transmembrane region" description="Helical" evidence="8">
    <location>
        <begin position="185"/>
        <end position="206"/>
    </location>
</feature>
<dbReference type="PANTHER" id="PTHR23502">
    <property type="entry name" value="MAJOR FACILITATOR SUPERFAMILY"/>
    <property type="match status" value="1"/>
</dbReference>
<dbReference type="InterPro" id="IPR011701">
    <property type="entry name" value="MFS"/>
</dbReference>
<dbReference type="Proteomes" id="UP000093053">
    <property type="component" value="Chromosome"/>
</dbReference>
<feature type="transmembrane region" description="Helical" evidence="8">
    <location>
        <begin position="382"/>
        <end position="403"/>
    </location>
</feature>
<feature type="transmembrane region" description="Helical" evidence="8">
    <location>
        <begin position="252"/>
        <end position="282"/>
    </location>
</feature>
<dbReference type="EMBL" id="CP016793">
    <property type="protein sequence ID" value="ANZ39689.1"/>
    <property type="molecule type" value="Genomic_DNA"/>
</dbReference>
<evidence type="ECO:0000256" key="2">
    <source>
        <dbReference type="ARBA" id="ARBA00006236"/>
    </source>
</evidence>
<feature type="transmembrane region" description="Helical" evidence="8">
    <location>
        <begin position="63"/>
        <end position="83"/>
    </location>
</feature>
<feature type="domain" description="Major facilitator superfamily (MFS) profile" evidence="9">
    <location>
        <begin position="29"/>
        <end position="408"/>
    </location>
</feature>
<dbReference type="NCBIfam" id="TIGR00710">
    <property type="entry name" value="efflux_Bcr_CflA"/>
    <property type="match status" value="1"/>
</dbReference>
<sequence length="422" mass="42938">MITSLSLDRYLLIGDCVDTPSRSAVPTPLLLVLALLASVAPFGIDLYLPAFPRMAADLTTTDTTIQLTLTMFLLGLAAGQLVFGPISDRWGRRGPLLAGSAVFVAASLLVATAPTIEVLLAGRLFQGLSAAAGMVIGRAVIADLATGRTAARAFSLMMIVSGVAPVVAPLLGSLLIGGIGWRGVLFVLAGLAVAMLVGSVVVVRESHPPSRRGSARGGGFRSLGRRAYLTATATFVFSFAVLMAYISASPFLYQVVIGMSAVSYGLLFGLNALGLIVSSAVASRLLRSGNPRRILVAGVTWLFTAAVALLVLALLPVSAIWLSAPIFFAVASLGFVLGPATALALDAVPHAAGTGSAVLGAAQFGLAAVVSPVVSAGEGHSALPMAVTIAVLATLAAGCCALLKGAADRVELPEVSREPVRS</sequence>
<evidence type="ECO:0000256" key="5">
    <source>
        <dbReference type="ARBA" id="ARBA00022692"/>
    </source>
</evidence>
<feature type="transmembrane region" description="Helical" evidence="8">
    <location>
        <begin position="294"/>
        <end position="315"/>
    </location>
</feature>
<dbReference type="InterPro" id="IPR020846">
    <property type="entry name" value="MFS_dom"/>
</dbReference>
<dbReference type="PROSITE" id="PS50850">
    <property type="entry name" value="MFS"/>
    <property type="match status" value="1"/>
</dbReference>
<dbReference type="InterPro" id="IPR036259">
    <property type="entry name" value="MFS_trans_sf"/>
</dbReference>
<dbReference type="GO" id="GO:0005886">
    <property type="term" value="C:plasma membrane"/>
    <property type="evidence" value="ECO:0007669"/>
    <property type="project" value="UniProtKB-SubCell"/>
</dbReference>
<dbReference type="KEGG" id="led:BBK82_30240"/>
<comment type="similarity">
    <text evidence="2">Belongs to the major facilitator superfamily. Bcr/CmlA family.</text>
</comment>
<gene>
    <name evidence="10" type="ORF">BBK82_30240</name>
</gene>